<evidence type="ECO:0008006" key="3">
    <source>
        <dbReference type="Google" id="ProtNLM"/>
    </source>
</evidence>
<dbReference type="InterPro" id="IPR014718">
    <property type="entry name" value="GH-type_carb-bd"/>
</dbReference>
<reference evidence="1 2" key="1">
    <citation type="journal article" date="2000" name="Nature">
        <title>The genome sequence of the thermoacidophilic scavenger Thermoplasma acidophilum.</title>
        <authorList>
            <person name="Ruepp A."/>
            <person name="Graml W."/>
            <person name="Santos-Martinez M.L."/>
            <person name="Koretke K.K."/>
            <person name="Volker C."/>
            <person name="Mewes H.W."/>
            <person name="Frishman D."/>
            <person name="Stocker S."/>
            <person name="Lupas A.N."/>
            <person name="Baumeister W."/>
        </authorList>
    </citation>
    <scope>NUCLEOTIDE SEQUENCE [LARGE SCALE GENOMIC DNA]</scope>
    <source>
        <strain evidence="2">ATCC 25905 / DSM 1728 / JCM 9062 / NBRC 15155 / AMRC-C165</strain>
    </source>
</reference>
<evidence type="ECO:0000313" key="1">
    <source>
        <dbReference type="EMBL" id="CAC12040.1"/>
    </source>
</evidence>
<dbReference type="EnsemblBacteria" id="CAC12040">
    <property type="protein sequence ID" value="CAC12040"/>
    <property type="gene ID" value="CAC12040"/>
</dbReference>
<dbReference type="SUPFAM" id="SSF74650">
    <property type="entry name" value="Galactose mutarotase-like"/>
    <property type="match status" value="1"/>
</dbReference>
<dbReference type="DNASU" id="1456446"/>
<dbReference type="GO" id="GO:0033499">
    <property type="term" value="P:galactose catabolic process via UDP-galactose, Leloir pathway"/>
    <property type="evidence" value="ECO:0007669"/>
    <property type="project" value="TreeGrafter"/>
</dbReference>
<dbReference type="STRING" id="273075.gene:9572126"/>
<dbReference type="EMBL" id="AL445065">
    <property type="protein sequence ID" value="CAC12040.1"/>
    <property type="molecule type" value="Genomic_DNA"/>
</dbReference>
<dbReference type="FunCoup" id="Q9HJQ6">
    <property type="interactions" value="34"/>
</dbReference>
<organism evidence="1 2">
    <name type="scientific">Thermoplasma acidophilum (strain ATCC 25905 / DSM 1728 / JCM 9062 / NBRC 15155 / AMRC-C165)</name>
    <dbReference type="NCBI Taxonomy" id="273075"/>
    <lineage>
        <taxon>Archaea</taxon>
        <taxon>Methanobacteriati</taxon>
        <taxon>Thermoplasmatota</taxon>
        <taxon>Thermoplasmata</taxon>
        <taxon>Thermoplasmatales</taxon>
        <taxon>Thermoplasmataceae</taxon>
        <taxon>Thermoplasma</taxon>
    </lineage>
</organism>
<dbReference type="PANTHER" id="PTHR10091">
    <property type="entry name" value="ALDOSE-1-EPIMERASE"/>
    <property type="match status" value="1"/>
</dbReference>
<dbReference type="GO" id="GO:0030246">
    <property type="term" value="F:carbohydrate binding"/>
    <property type="evidence" value="ECO:0007669"/>
    <property type="project" value="InterPro"/>
</dbReference>
<sequence>MNPCGFNKCYIQPSADLSVSLQIVSGKSRASISEIGSHMDSLQIDGLDILLHSYDGSPTHFGSAFLFPYANRVKDARYVMDGVEYRLPNNEGKNSIHGLVLDKNFSVISREEESITMETSIAGGEAYPSDLSVRISHSVDETSYRCEVTVINKGVKRSPIAAGFHPYFVYKNKWAIIKPETAWIMEYDGPFPTGKMDRMTFGDISYLNAYDNQFFADSDIIVDVGYSRLKITRNNMPFFVIYNGRYSAGSSVAIEPMMSAVDSFNNGIGLRLLNPGDTMKFGYSIDIV</sequence>
<proteinExistence type="predicted"/>
<dbReference type="PaxDb" id="273075-Ta0911"/>
<dbReference type="Proteomes" id="UP000001024">
    <property type="component" value="Chromosome"/>
</dbReference>
<dbReference type="GO" id="GO:0004034">
    <property type="term" value="F:aldose 1-epimerase activity"/>
    <property type="evidence" value="ECO:0007669"/>
    <property type="project" value="TreeGrafter"/>
</dbReference>
<dbReference type="Gene3D" id="2.70.98.10">
    <property type="match status" value="1"/>
</dbReference>
<gene>
    <name evidence="1" type="ordered locus">Ta0911</name>
</gene>
<dbReference type="AlphaFoldDB" id="Q9HJQ6"/>
<dbReference type="HOGENOM" id="CLU_052486_1_1_2"/>
<dbReference type="GO" id="GO:0006006">
    <property type="term" value="P:glucose metabolic process"/>
    <property type="evidence" value="ECO:0007669"/>
    <property type="project" value="TreeGrafter"/>
</dbReference>
<keyword evidence="2" id="KW-1185">Reference proteome</keyword>
<dbReference type="KEGG" id="tac:Ta0911"/>
<dbReference type="eggNOG" id="arCOG05361">
    <property type="taxonomic scope" value="Archaea"/>
</dbReference>
<protein>
    <recommendedName>
        <fullName evidence="3">Aldose 1-epimerase</fullName>
    </recommendedName>
</protein>
<dbReference type="PANTHER" id="PTHR10091:SF0">
    <property type="entry name" value="GALACTOSE MUTAROTASE"/>
    <property type="match status" value="1"/>
</dbReference>
<dbReference type="CDD" id="cd01081">
    <property type="entry name" value="Aldose_epim"/>
    <property type="match status" value="1"/>
</dbReference>
<dbReference type="Pfam" id="PF01263">
    <property type="entry name" value="Aldose_epim"/>
    <property type="match status" value="1"/>
</dbReference>
<accession>Q9HJQ6</accession>
<dbReference type="InterPro" id="IPR008183">
    <property type="entry name" value="Aldose_1/G6P_1-epimerase"/>
</dbReference>
<dbReference type="InterPro" id="IPR011013">
    <property type="entry name" value="Gal_mutarotase_sf_dom"/>
</dbReference>
<name>Q9HJQ6_THEAC</name>
<evidence type="ECO:0000313" key="2">
    <source>
        <dbReference type="Proteomes" id="UP000001024"/>
    </source>
</evidence>
<dbReference type="InParanoid" id="Q9HJQ6"/>